<organism evidence="3 4">
    <name type="scientific">Fulvivirga imtechensis AK7</name>
    <dbReference type="NCBI Taxonomy" id="1237149"/>
    <lineage>
        <taxon>Bacteria</taxon>
        <taxon>Pseudomonadati</taxon>
        <taxon>Bacteroidota</taxon>
        <taxon>Cytophagia</taxon>
        <taxon>Cytophagales</taxon>
        <taxon>Fulvivirgaceae</taxon>
        <taxon>Fulvivirga</taxon>
    </lineage>
</organism>
<evidence type="ECO:0000259" key="2">
    <source>
        <dbReference type="Pfam" id="PF13298"/>
    </source>
</evidence>
<gene>
    <name evidence="3" type="ORF">C900_04138</name>
</gene>
<dbReference type="Proteomes" id="UP000011135">
    <property type="component" value="Unassembled WGS sequence"/>
</dbReference>
<dbReference type="AlphaFoldDB" id="L8JW87"/>
<dbReference type="RefSeq" id="WP_009577866.1">
    <property type="nucleotide sequence ID" value="NZ_AMZN01000006.1"/>
</dbReference>
<dbReference type="eggNOG" id="COG1793">
    <property type="taxonomic scope" value="Bacteria"/>
</dbReference>
<dbReference type="PANTHER" id="PTHR39465:SF1">
    <property type="entry name" value="DNA LIGASE D 3'-PHOSPHOESTERASE DOMAIN-CONTAINING PROTEIN"/>
    <property type="match status" value="1"/>
</dbReference>
<evidence type="ECO:0000313" key="4">
    <source>
        <dbReference type="Proteomes" id="UP000011135"/>
    </source>
</evidence>
<name>L8JW87_9BACT</name>
<dbReference type="EMBL" id="AMZN01000006">
    <property type="protein sequence ID" value="ELR73286.1"/>
    <property type="molecule type" value="Genomic_DNA"/>
</dbReference>
<reference evidence="3 4" key="1">
    <citation type="submission" date="2012-12" db="EMBL/GenBank/DDBJ databases">
        <title>Genome assembly of Fulvivirga imtechensis AK7.</title>
        <authorList>
            <person name="Nupur N."/>
            <person name="Khatri I."/>
            <person name="Kumar R."/>
            <person name="Subramanian S."/>
            <person name="Pinnaka A."/>
        </authorList>
    </citation>
    <scope>NUCLEOTIDE SEQUENCE [LARGE SCALE GENOMIC DNA]</scope>
    <source>
        <strain evidence="3 4">AK7</strain>
    </source>
</reference>
<feature type="compositionally biased region" description="Basic and acidic residues" evidence="1">
    <location>
        <begin position="1"/>
        <end position="18"/>
    </location>
</feature>
<keyword evidence="3" id="KW-0436">Ligase</keyword>
<dbReference type="OrthoDB" id="9802472at2"/>
<dbReference type="Pfam" id="PF13298">
    <property type="entry name" value="LigD_N"/>
    <property type="match status" value="1"/>
</dbReference>
<feature type="region of interest" description="Disordered" evidence="1">
    <location>
        <begin position="1"/>
        <end position="31"/>
    </location>
</feature>
<keyword evidence="4" id="KW-1185">Reference proteome</keyword>
<dbReference type="STRING" id="1237149.C900_04138"/>
<dbReference type="GO" id="GO:0016874">
    <property type="term" value="F:ligase activity"/>
    <property type="evidence" value="ECO:0007669"/>
    <property type="project" value="UniProtKB-KW"/>
</dbReference>
<evidence type="ECO:0000256" key="1">
    <source>
        <dbReference type="SAM" id="MobiDB-lite"/>
    </source>
</evidence>
<proteinExistence type="predicted"/>
<dbReference type="InterPro" id="IPR014144">
    <property type="entry name" value="LigD_PE_domain"/>
</dbReference>
<sequence length="192" mass="21762">MNRKYDLSAYNEKRDFTKTSEPPGTTGRSSERLRFSFQKHAASTLHYDFRLEVDGVLKSWAVPKGPSTNPQDKRLAIRTEDHPLNYIDFEGVIPEGSYGAGKVLVWDIGTYDNITIKSGQLEDLNAAIKKGHFLIELHGKKLNGSYAMTRMNDEEEQWLLVKMADENAQSQGRILEEQPQSAISGKLIEEMK</sequence>
<evidence type="ECO:0000313" key="3">
    <source>
        <dbReference type="EMBL" id="ELR73286.1"/>
    </source>
</evidence>
<feature type="compositionally biased region" description="Polar residues" evidence="1">
    <location>
        <begin position="19"/>
        <end position="28"/>
    </location>
</feature>
<protein>
    <submittedName>
        <fullName evidence="3">ATP-dependent DNA ligase clustered with Ku protein, LigD</fullName>
    </submittedName>
</protein>
<comment type="caution">
    <text evidence="3">The sequence shown here is derived from an EMBL/GenBank/DDBJ whole genome shotgun (WGS) entry which is preliminary data.</text>
</comment>
<accession>L8JW87</accession>
<dbReference type="PATRIC" id="fig|1237149.3.peg.421"/>
<dbReference type="NCBIfam" id="TIGR02777">
    <property type="entry name" value="LigD_PE_dom"/>
    <property type="match status" value="1"/>
</dbReference>
<dbReference type="PANTHER" id="PTHR39465">
    <property type="entry name" value="DNA LIGASE D, 3'-PHOSPHOESTERASE DOMAIN"/>
    <property type="match status" value="1"/>
</dbReference>
<feature type="domain" description="DNA ligase D 3'-phosphoesterase" evidence="2">
    <location>
        <begin position="38"/>
        <end position="150"/>
    </location>
</feature>